<dbReference type="AlphaFoldDB" id="A0AA37IZK7"/>
<evidence type="ECO:0000313" key="2">
    <source>
        <dbReference type="Proteomes" id="UP001055185"/>
    </source>
</evidence>
<gene>
    <name evidence="1" type="ORF">JCM17207_15190</name>
</gene>
<organism evidence="1 2">
    <name type="scientific">Faecalibacterium gallinarum</name>
    <dbReference type="NCBI Taxonomy" id="2903556"/>
    <lineage>
        <taxon>Bacteria</taxon>
        <taxon>Bacillati</taxon>
        <taxon>Bacillota</taxon>
        <taxon>Clostridia</taxon>
        <taxon>Eubacteriales</taxon>
        <taxon>Oscillospiraceae</taxon>
        <taxon>Faecalibacterium</taxon>
    </lineage>
</organism>
<proteinExistence type="predicted"/>
<comment type="caution">
    <text evidence="1">The sequence shown here is derived from an EMBL/GenBank/DDBJ whole genome shotgun (WGS) entry which is preliminary data.</text>
</comment>
<name>A0AA37IZK7_9FIRM</name>
<protein>
    <submittedName>
        <fullName evidence="1">Uncharacterized protein</fullName>
    </submittedName>
</protein>
<dbReference type="RefSeq" id="WP_238317079.1">
    <property type="nucleotide sequence ID" value="NZ_BQKV01000053.1"/>
</dbReference>
<accession>A0AA37IZK7</accession>
<dbReference type="EMBL" id="BQKV01000053">
    <property type="protein sequence ID" value="GJN64894.1"/>
    <property type="molecule type" value="Genomic_DNA"/>
</dbReference>
<dbReference type="Proteomes" id="UP001055185">
    <property type="component" value="Unassembled WGS sequence"/>
</dbReference>
<sequence length="109" mass="12674">MTRYEMGKYWLLHTLETYHSTPLGKPEREFIDRLIDRSRRAAGSAEEKRLHNLVVLRYITATRPPKQRVCNLLHIGRQGYEAVTEHAIDRLLVLAFGVNGIDWNEEGNT</sequence>
<reference evidence="1" key="1">
    <citation type="journal article" date="2022" name="Int. J. Syst. Evol. Microbiol.">
        <title>Genome-based, phenotypic and chemotaxonomic classification of Faecalibacterium strains: proposal of three novel species Faecalibacterium duncaniae sp. nov., Faecalibacterium hattorii sp. nov. and Faecalibacterium gallinarum sp. nov. .</title>
        <authorList>
            <person name="Sakamoto M."/>
            <person name="Sakurai N."/>
            <person name="Tanno H."/>
            <person name="Iino T."/>
            <person name="Ohkuma M."/>
            <person name="Endo A."/>
        </authorList>
    </citation>
    <scope>NUCLEOTIDE SEQUENCE</scope>
    <source>
        <strain evidence="1">JCM 17207</strain>
    </source>
</reference>
<keyword evidence="2" id="KW-1185">Reference proteome</keyword>
<evidence type="ECO:0000313" key="1">
    <source>
        <dbReference type="EMBL" id="GJN64894.1"/>
    </source>
</evidence>